<dbReference type="RefSeq" id="WP_193801597.1">
    <property type="nucleotide sequence ID" value="NZ_JADEWC010000029.1"/>
</dbReference>
<dbReference type="PROSITE" id="PS51257">
    <property type="entry name" value="PROKAR_LIPOPROTEIN"/>
    <property type="match status" value="1"/>
</dbReference>
<keyword evidence="8" id="KW-1185">Reference proteome</keyword>
<keyword evidence="4 6" id="KW-1133">Transmembrane helix</keyword>
<evidence type="ECO:0000256" key="4">
    <source>
        <dbReference type="ARBA" id="ARBA00022989"/>
    </source>
</evidence>
<dbReference type="InterPro" id="IPR005495">
    <property type="entry name" value="LptG/LptF_permease"/>
</dbReference>
<evidence type="ECO:0000256" key="5">
    <source>
        <dbReference type="ARBA" id="ARBA00023136"/>
    </source>
</evidence>
<feature type="transmembrane region" description="Helical" evidence="6">
    <location>
        <begin position="297"/>
        <end position="314"/>
    </location>
</feature>
<dbReference type="PANTHER" id="PTHR33529">
    <property type="entry name" value="SLR0882 PROTEIN-RELATED"/>
    <property type="match status" value="1"/>
</dbReference>
<protein>
    <submittedName>
        <fullName evidence="7">LptF/LptG family permease</fullName>
    </submittedName>
</protein>
<dbReference type="PANTHER" id="PTHR33529:SF6">
    <property type="entry name" value="YJGP_YJGQ FAMILY PERMEASE"/>
    <property type="match status" value="1"/>
</dbReference>
<feature type="transmembrane region" description="Helical" evidence="6">
    <location>
        <begin position="105"/>
        <end position="123"/>
    </location>
</feature>
<gene>
    <name evidence="7" type="ORF">IQ215_11680</name>
</gene>
<name>A0ABR9V640_9CHRO</name>
<evidence type="ECO:0000256" key="3">
    <source>
        <dbReference type="ARBA" id="ARBA00022692"/>
    </source>
</evidence>
<evidence type="ECO:0000313" key="7">
    <source>
        <dbReference type="EMBL" id="MBE9223358.1"/>
    </source>
</evidence>
<organism evidence="7 8">
    <name type="scientific">Cyanobacterium stanieri LEGE 03274</name>
    <dbReference type="NCBI Taxonomy" id="1828756"/>
    <lineage>
        <taxon>Bacteria</taxon>
        <taxon>Bacillati</taxon>
        <taxon>Cyanobacteriota</taxon>
        <taxon>Cyanophyceae</taxon>
        <taxon>Oscillatoriophycideae</taxon>
        <taxon>Chroococcales</taxon>
        <taxon>Geminocystaceae</taxon>
        <taxon>Cyanobacterium</taxon>
    </lineage>
</organism>
<feature type="transmembrane region" description="Helical" evidence="6">
    <location>
        <begin position="326"/>
        <end position="349"/>
    </location>
</feature>
<proteinExistence type="predicted"/>
<feature type="transmembrane region" description="Helical" evidence="6">
    <location>
        <begin position="355"/>
        <end position="374"/>
    </location>
</feature>
<evidence type="ECO:0000313" key="8">
    <source>
        <dbReference type="Proteomes" id="UP000654604"/>
    </source>
</evidence>
<dbReference type="Proteomes" id="UP000654604">
    <property type="component" value="Unassembled WGS sequence"/>
</dbReference>
<sequence length="376" mass="42526">MRRFNLSIMDGYILREFIIPFIFCVAMFSCVGVAIATISDLSHRIIESNLSLIAAFQVFILKFPEYIGYALPFSVLLTSLLTYSRLSKDSELIALQSSGISVYRLMAPTIAVSLIITLVTFAFNELIIPPSNYQATSILAGDSRVINKYTVQQDIFYPQYEEVITPEGEVKRELKSLFYAQEFDGREMQNITVIETDNHQLEKITVSETGNWNNNDDKWDFSNGVIYDIKMNLSQISSNFFQNKKIPLPKTPLDLASKSRSPYEMNIRESLEYIEILEQVGNQKSILMYRVRTAQKISFPFTCVIFAMIGSSIGAKFNQNNKGTSFGLTVLIVFGYYLMSFFIGSLGLIDVLSPTMAAWLPNFICFGVGVYLLVKS</sequence>
<reference evidence="7 8" key="1">
    <citation type="submission" date="2020-10" db="EMBL/GenBank/DDBJ databases">
        <authorList>
            <person name="Castelo-Branco R."/>
            <person name="Eusebio N."/>
            <person name="Adriana R."/>
            <person name="Vieira A."/>
            <person name="Brugerolle De Fraissinette N."/>
            <person name="Rezende De Castro R."/>
            <person name="Schneider M.P."/>
            <person name="Vasconcelos V."/>
            <person name="Leao P.N."/>
        </authorList>
    </citation>
    <scope>NUCLEOTIDE SEQUENCE [LARGE SCALE GENOMIC DNA]</scope>
    <source>
        <strain evidence="7 8">LEGE 03274</strain>
    </source>
</reference>
<feature type="transmembrane region" description="Helical" evidence="6">
    <location>
        <begin position="66"/>
        <end position="84"/>
    </location>
</feature>
<feature type="transmembrane region" description="Helical" evidence="6">
    <location>
        <begin position="12"/>
        <end position="38"/>
    </location>
</feature>
<dbReference type="Pfam" id="PF03739">
    <property type="entry name" value="LptF_LptG"/>
    <property type="match status" value="1"/>
</dbReference>
<dbReference type="EMBL" id="JADEWC010000029">
    <property type="protein sequence ID" value="MBE9223358.1"/>
    <property type="molecule type" value="Genomic_DNA"/>
</dbReference>
<comment type="subcellular location">
    <subcellularLocation>
        <location evidence="1">Cell membrane</location>
        <topology evidence="1">Multi-pass membrane protein</topology>
    </subcellularLocation>
</comment>
<accession>A0ABR9V640</accession>
<comment type="caution">
    <text evidence="7">The sequence shown here is derived from an EMBL/GenBank/DDBJ whole genome shotgun (WGS) entry which is preliminary data.</text>
</comment>
<evidence type="ECO:0000256" key="1">
    <source>
        <dbReference type="ARBA" id="ARBA00004651"/>
    </source>
</evidence>
<evidence type="ECO:0000256" key="2">
    <source>
        <dbReference type="ARBA" id="ARBA00022475"/>
    </source>
</evidence>
<keyword evidence="5 6" id="KW-0472">Membrane</keyword>
<keyword evidence="2" id="KW-1003">Cell membrane</keyword>
<keyword evidence="3 6" id="KW-0812">Transmembrane</keyword>
<evidence type="ECO:0000256" key="6">
    <source>
        <dbReference type="SAM" id="Phobius"/>
    </source>
</evidence>